<evidence type="ECO:0000256" key="4">
    <source>
        <dbReference type="ARBA" id="ARBA00022741"/>
    </source>
</evidence>
<name>A0A381YAC4_9ZZZZ</name>
<dbReference type="SUPFAM" id="SSF55083">
    <property type="entry name" value="6-hydroxymethyl-7,8-dihydropterin pyrophosphokinase, HPPK"/>
    <property type="match status" value="1"/>
</dbReference>
<keyword evidence="6" id="KW-0067">ATP-binding</keyword>
<dbReference type="InterPro" id="IPR035907">
    <property type="entry name" value="Hppk_sf"/>
</dbReference>
<dbReference type="PANTHER" id="PTHR43071:SF2">
    <property type="entry name" value="2-AMINO-4-HYDROXY-6-HYDROXYMETHYLDIHYDROPTERIDINE PYROPHOSPHOKINASE"/>
    <property type="match status" value="1"/>
</dbReference>
<dbReference type="GO" id="GO:0046656">
    <property type="term" value="P:folic acid biosynthetic process"/>
    <property type="evidence" value="ECO:0007669"/>
    <property type="project" value="UniProtKB-KW"/>
</dbReference>
<protein>
    <recommendedName>
        <fullName evidence="2">2-amino-4-hydroxy-6-hydroxymethyldihydropteridine diphosphokinase</fullName>
        <ecNumber evidence="2">2.7.6.3</ecNumber>
    </recommendedName>
</protein>
<comment type="pathway">
    <text evidence="1">Cofactor biosynthesis; tetrahydrofolate biosynthesis; 2-amino-4-hydroxy-6-hydroxymethyl-7,8-dihydropteridine diphosphate from 7,8-dihydroneopterin triphosphate: step 4/4.</text>
</comment>
<dbReference type="GO" id="GO:0005524">
    <property type="term" value="F:ATP binding"/>
    <property type="evidence" value="ECO:0007669"/>
    <property type="project" value="UniProtKB-KW"/>
</dbReference>
<dbReference type="GO" id="GO:0016301">
    <property type="term" value="F:kinase activity"/>
    <property type="evidence" value="ECO:0007669"/>
    <property type="project" value="UniProtKB-KW"/>
</dbReference>
<dbReference type="CDD" id="cd00483">
    <property type="entry name" value="HPPK"/>
    <property type="match status" value="1"/>
</dbReference>
<evidence type="ECO:0000256" key="7">
    <source>
        <dbReference type="ARBA" id="ARBA00022909"/>
    </source>
</evidence>
<dbReference type="InterPro" id="IPR000550">
    <property type="entry name" value="Hppk"/>
</dbReference>
<keyword evidence="7" id="KW-0289">Folate biosynthesis</keyword>
<proteinExistence type="predicted"/>
<keyword evidence="3" id="KW-0808">Transferase</keyword>
<dbReference type="GO" id="GO:0003848">
    <property type="term" value="F:2-amino-4-hydroxy-6-hydroxymethyldihydropteridine diphosphokinase activity"/>
    <property type="evidence" value="ECO:0007669"/>
    <property type="project" value="UniProtKB-EC"/>
</dbReference>
<gene>
    <name evidence="9" type="ORF">METZ01_LOCUS126798</name>
</gene>
<dbReference type="GO" id="GO:0046654">
    <property type="term" value="P:tetrahydrofolate biosynthetic process"/>
    <property type="evidence" value="ECO:0007669"/>
    <property type="project" value="UniProtKB-UniPathway"/>
</dbReference>
<evidence type="ECO:0000256" key="2">
    <source>
        <dbReference type="ARBA" id="ARBA00013253"/>
    </source>
</evidence>
<dbReference type="AlphaFoldDB" id="A0A381YAC4"/>
<dbReference type="EC" id="2.7.6.3" evidence="2"/>
<accession>A0A381YAC4</accession>
<keyword evidence="5" id="KW-0418">Kinase</keyword>
<evidence type="ECO:0000256" key="3">
    <source>
        <dbReference type="ARBA" id="ARBA00022679"/>
    </source>
</evidence>
<dbReference type="UniPathway" id="UPA00077">
    <property type="reaction ID" value="UER00155"/>
</dbReference>
<dbReference type="Gene3D" id="3.30.70.560">
    <property type="entry name" value="7,8-Dihydro-6-hydroxymethylpterin-pyrophosphokinase HPPK"/>
    <property type="match status" value="1"/>
</dbReference>
<evidence type="ECO:0000256" key="6">
    <source>
        <dbReference type="ARBA" id="ARBA00022840"/>
    </source>
</evidence>
<dbReference type="Pfam" id="PF01288">
    <property type="entry name" value="HPPK"/>
    <property type="match status" value="1"/>
</dbReference>
<evidence type="ECO:0000256" key="5">
    <source>
        <dbReference type="ARBA" id="ARBA00022777"/>
    </source>
</evidence>
<sequence>MSHRVEIYLSLGSNIEPEKNIRYALRELSKIFYDLQLSSVYQTEAVGFVGDDFFNMVIKAFSNLNPSKIISELHHIERLTGREVGTGQFNSRTLDIDLILYDDLINQELNLPRDEILEYAFVLGPLAEINPLGVHPIEGVTYQELWSAFDNSSSKMEKQDTLPI</sequence>
<dbReference type="NCBIfam" id="TIGR01498">
    <property type="entry name" value="folK"/>
    <property type="match status" value="1"/>
</dbReference>
<evidence type="ECO:0000313" key="9">
    <source>
        <dbReference type="EMBL" id="SVA73944.1"/>
    </source>
</evidence>
<dbReference type="PANTHER" id="PTHR43071">
    <property type="entry name" value="2-AMINO-4-HYDROXY-6-HYDROXYMETHYLDIHYDROPTERIDINE PYROPHOSPHOKINASE"/>
    <property type="match status" value="1"/>
</dbReference>
<evidence type="ECO:0000256" key="1">
    <source>
        <dbReference type="ARBA" id="ARBA00005051"/>
    </source>
</evidence>
<dbReference type="EMBL" id="UINC01017749">
    <property type="protein sequence ID" value="SVA73944.1"/>
    <property type="molecule type" value="Genomic_DNA"/>
</dbReference>
<reference evidence="9" key="1">
    <citation type="submission" date="2018-05" db="EMBL/GenBank/DDBJ databases">
        <authorList>
            <person name="Lanie J.A."/>
            <person name="Ng W.-L."/>
            <person name="Kazmierczak K.M."/>
            <person name="Andrzejewski T.M."/>
            <person name="Davidsen T.M."/>
            <person name="Wayne K.J."/>
            <person name="Tettelin H."/>
            <person name="Glass J.I."/>
            <person name="Rusch D."/>
            <person name="Podicherti R."/>
            <person name="Tsui H.-C.T."/>
            <person name="Winkler M.E."/>
        </authorList>
    </citation>
    <scope>NUCLEOTIDE SEQUENCE</scope>
</reference>
<keyword evidence="4" id="KW-0547">Nucleotide-binding</keyword>
<organism evidence="9">
    <name type="scientific">marine metagenome</name>
    <dbReference type="NCBI Taxonomy" id="408172"/>
    <lineage>
        <taxon>unclassified sequences</taxon>
        <taxon>metagenomes</taxon>
        <taxon>ecological metagenomes</taxon>
    </lineage>
</organism>
<feature type="domain" description="7,8-dihydro-6-hydroxymethylpterin-pyrophosphokinase" evidence="8">
    <location>
        <begin position="8"/>
        <end position="131"/>
    </location>
</feature>
<evidence type="ECO:0000259" key="8">
    <source>
        <dbReference type="Pfam" id="PF01288"/>
    </source>
</evidence>